<dbReference type="InterPro" id="IPR001640">
    <property type="entry name" value="Lgt"/>
</dbReference>
<reference evidence="8 9" key="1">
    <citation type="submission" date="2018-07" db="EMBL/GenBank/DDBJ databases">
        <title>Thalassococcus profundi sp. nov., a marine bacterium isolated from deep seawater of Okinawa Trough.</title>
        <authorList>
            <person name="Yu M."/>
        </authorList>
    </citation>
    <scope>NUCLEOTIDE SEQUENCE [LARGE SCALE GENOMIC DNA]</scope>
    <source>
        <strain evidence="8 9">WRAS1</strain>
    </source>
</reference>
<evidence type="ECO:0000256" key="6">
    <source>
        <dbReference type="ARBA" id="ARBA00023136"/>
    </source>
</evidence>
<evidence type="ECO:0000256" key="2">
    <source>
        <dbReference type="ARBA" id="ARBA00022475"/>
    </source>
</evidence>
<dbReference type="GO" id="GO:0005886">
    <property type="term" value="C:plasma membrane"/>
    <property type="evidence" value="ECO:0007669"/>
    <property type="project" value="UniProtKB-SubCell"/>
</dbReference>
<feature type="transmembrane region" description="Helical" evidence="7">
    <location>
        <begin position="225"/>
        <end position="245"/>
    </location>
</feature>
<dbReference type="AlphaFoldDB" id="A0A369TJP9"/>
<dbReference type="RefSeq" id="WP_114511600.1">
    <property type="nucleotide sequence ID" value="NZ_QPMK01000011.1"/>
</dbReference>
<keyword evidence="9" id="KW-1185">Reference proteome</keyword>
<accession>A0A369TJP9</accession>
<dbReference type="NCBIfam" id="TIGR00544">
    <property type="entry name" value="lgt"/>
    <property type="match status" value="1"/>
</dbReference>
<comment type="catalytic activity">
    <reaction evidence="7">
        <text>L-cysteinyl-[prolipoprotein] + a 1,2-diacyl-sn-glycero-3-phospho-(1'-sn-glycerol) = an S-1,2-diacyl-sn-glyceryl-L-cysteinyl-[prolipoprotein] + sn-glycerol 1-phosphate + H(+)</text>
        <dbReference type="Rhea" id="RHEA:56712"/>
        <dbReference type="Rhea" id="RHEA-COMP:14679"/>
        <dbReference type="Rhea" id="RHEA-COMP:14680"/>
        <dbReference type="ChEBI" id="CHEBI:15378"/>
        <dbReference type="ChEBI" id="CHEBI:29950"/>
        <dbReference type="ChEBI" id="CHEBI:57685"/>
        <dbReference type="ChEBI" id="CHEBI:64716"/>
        <dbReference type="ChEBI" id="CHEBI:140658"/>
        <dbReference type="EC" id="2.5.1.145"/>
    </reaction>
</comment>
<proteinExistence type="inferred from homology"/>
<comment type="caution">
    <text evidence="8">The sequence shown here is derived from an EMBL/GenBank/DDBJ whole genome shotgun (WGS) entry which is preliminary data.</text>
</comment>
<keyword evidence="6 7" id="KW-0472">Membrane</keyword>
<keyword evidence="4 7" id="KW-0812">Transmembrane</keyword>
<gene>
    <name evidence="7" type="primary">lgt</name>
    <name evidence="8" type="ORF">DU478_14050</name>
</gene>
<evidence type="ECO:0000256" key="3">
    <source>
        <dbReference type="ARBA" id="ARBA00022679"/>
    </source>
</evidence>
<feature type="transmembrane region" description="Helical" evidence="7">
    <location>
        <begin position="28"/>
        <end position="48"/>
    </location>
</feature>
<keyword evidence="2 7" id="KW-1003">Cell membrane</keyword>
<comment type="subcellular location">
    <subcellularLocation>
        <location evidence="7">Cell membrane</location>
        <topology evidence="7">Multi-pass membrane protein</topology>
    </subcellularLocation>
</comment>
<feature type="transmembrane region" description="Helical" evidence="7">
    <location>
        <begin position="109"/>
        <end position="127"/>
    </location>
</feature>
<evidence type="ECO:0000256" key="7">
    <source>
        <dbReference type="HAMAP-Rule" id="MF_01147"/>
    </source>
</evidence>
<keyword evidence="8" id="KW-0449">Lipoprotein</keyword>
<name>A0A369TJP9_9RHOB</name>
<evidence type="ECO:0000256" key="4">
    <source>
        <dbReference type="ARBA" id="ARBA00022692"/>
    </source>
</evidence>
<feature type="binding site" evidence="7">
    <location>
        <position position="152"/>
    </location>
    <ligand>
        <name>a 1,2-diacyl-sn-glycero-3-phospho-(1'-sn-glycerol)</name>
        <dbReference type="ChEBI" id="CHEBI:64716"/>
    </ligand>
</feature>
<evidence type="ECO:0000313" key="9">
    <source>
        <dbReference type="Proteomes" id="UP000253977"/>
    </source>
</evidence>
<protein>
    <recommendedName>
        <fullName evidence="7">Phosphatidylglycerol--prolipoprotein diacylglyceryl transferase</fullName>
        <ecNumber evidence="7">2.5.1.145</ecNumber>
    </recommendedName>
</protein>
<comment type="function">
    <text evidence="7">Catalyzes the transfer of the diacylglyceryl group from phosphatidylglycerol to the sulfhydryl group of the N-terminal cysteine of a prolipoprotein, the first step in the formation of mature lipoproteins.</text>
</comment>
<feature type="transmembrane region" description="Helical" evidence="7">
    <location>
        <begin position="69"/>
        <end position="89"/>
    </location>
</feature>
<dbReference type="HAMAP" id="MF_01147">
    <property type="entry name" value="Lgt"/>
    <property type="match status" value="1"/>
</dbReference>
<dbReference type="GO" id="GO:0008961">
    <property type="term" value="F:phosphatidylglycerol-prolipoprotein diacylglyceryl transferase activity"/>
    <property type="evidence" value="ECO:0007669"/>
    <property type="project" value="UniProtKB-UniRule"/>
</dbReference>
<keyword evidence="5 7" id="KW-1133">Transmembrane helix</keyword>
<feature type="transmembrane region" description="Helical" evidence="7">
    <location>
        <begin position="265"/>
        <end position="290"/>
    </location>
</feature>
<dbReference type="Pfam" id="PF01790">
    <property type="entry name" value="LGT"/>
    <property type="match status" value="1"/>
</dbReference>
<dbReference type="PANTHER" id="PTHR30589">
    <property type="entry name" value="PROLIPOPROTEIN DIACYLGLYCERYL TRANSFERASE"/>
    <property type="match status" value="1"/>
</dbReference>
<comment type="similarity">
    <text evidence="1 7">Belongs to the Lgt family.</text>
</comment>
<dbReference type="EC" id="2.5.1.145" evidence="7"/>
<evidence type="ECO:0000313" key="8">
    <source>
        <dbReference type="EMBL" id="RDD65559.1"/>
    </source>
</evidence>
<dbReference type="OrthoDB" id="871140at2"/>
<evidence type="ECO:0000256" key="5">
    <source>
        <dbReference type="ARBA" id="ARBA00022989"/>
    </source>
</evidence>
<keyword evidence="3 7" id="KW-0808">Transferase</keyword>
<dbReference type="EMBL" id="QPMK01000011">
    <property type="protein sequence ID" value="RDD65559.1"/>
    <property type="molecule type" value="Genomic_DNA"/>
</dbReference>
<dbReference type="Proteomes" id="UP000253977">
    <property type="component" value="Unassembled WGS sequence"/>
</dbReference>
<organism evidence="8 9">
    <name type="scientific">Thalassococcus profundi</name>
    <dbReference type="NCBI Taxonomy" id="2282382"/>
    <lineage>
        <taxon>Bacteria</taxon>
        <taxon>Pseudomonadati</taxon>
        <taxon>Pseudomonadota</taxon>
        <taxon>Alphaproteobacteria</taxon>
        <taxon>Rhodobacterales</taxon>
        <taxon>Roseobacteraceae</taxon>
        <taxon>Thalassococcus</taxon>
    </lineage>
</organism>
<comment type="pathway">
    <text evidence="7">Protein modification; lipoprotein biosynthesis (diacylglyceryl transfer).</text>
</comment>
<dbReference type="PANTHER" id="PTHR30589:SF0">
    <property type="entry name" value="PHOSPHATIDYLGLYCEROL--PROLIPOPROTEIN DIACYLGLYCERYL TRANSFERASE"/>
    <property type="match status" value="1"/>
</dbReference>
<dbReference type="UniPathway" id="UPA00664"/>
<evidence type="ECO:0000256" key="1">
    <source>
        <dbReference type="ARBA" id="ARBA00007150"/>
    </source>
</evidence>
<sequence>MYAAIPFPPLSPELVSFTVFGIEIALRWYALAYIAGILIGWQLAVATVKRPTLWPRDTPPMTPAQVEELLTWVILGVILGGRLGFVLFYQPGYYFANPAEILMIWQGGMSFHGGLIGVVLAALIFGLRQGLPVASMADMMALATPPGLLLGRISNFINAELWGRPTELPWGVIFPGAAAQDCGAAVTGLCARHPSQLYEALLEGLILGALLLWLAFRRGALKRPGLIAGLFFAGYGLARFLVEFVRQPDAQFISEGNPLGLAWHVGGWGLTMGQILSLPMLLGGLAVVLWTRRRT</sequence>
<dbReference type="GO" id="GO:0042158">
    <property type="term" value="P:lipoprotein biosynthetic process"/>
    <property type="evidence" value="ECO:0007669"/>
    <property type="project" value="UniProtKB-UniRule"/>
</dbReference>